<dbReference type="Proteomes" id="UP000595197">
    <property type="component" value="Chromosome"/>
</dbReference>
<proteinExistence type="predicted"/>
<evidence type="ECO:0000313" key="3">
    <source>
        <dbReference type="EMBL" id="QQP89270.1"/>
    </source>
</evidence>
<gene>
    <name evidence="3" type="ORF">IGS68_25315</name>
</gene>
<evidence type="ECO:0000256" key="1">
    <source>
        <dbReference type="PROSITE-ProRule" id="PRU00325"/>
    </source>
</evidence>
<dbReference type="EMBL" id="CP067420">
    <property type="protein sequence ID" value="QQP89270.1"/>
    <property type="molecule type" value="Genomic_DNA"/>
</dbReference>
<dbReference type="InterPro" id="IPR007527">
    <property type="entry name" value="Znf_SWIM"/>
</dbReference>
<dbReference type="Pfam" id="PF04434">
    <property type="entry name" value="SWIM"/>
    <property type="match status" value="1"/>
</dbReference>
<dbReference type="PANTHER" id="PTHR38133:SF1">
    <property type="entry name" value="SLR1429 PROTEIN"/>
    <property type="match status" value="1"/>
</dbReference>
<keyword evidence="1" id="KW-0862">Zinc</keyword>
<evidence type="ECO:0000313" key="4">
    <source>
        <dbReference type="Proteomes" id="UP000595197"/>
    </source>
</evidence>
<organism evidence="3 4">
    <name type="scientific">Skermanella cutis</name>
    <dbReference type="NCBI Taxonomy" id="2775420"/>
    <lineage>
        <taxon>Bacteria</taxon>
        <taxon>Pseudomonadati</taxon>
        <taxon>Pseudomonadota</taxon>
        <taxon>Alphaproteobacteria</taxon>
        <taxon>Rhodospirillales</taxon>
        <taxon>Azospirillaceae</taxon>
        <taxon>Skermanella</taxon>
    </lineage>
</organism>
<accession>A0ABX7B663</accession>
<sequence>MSWYEWGPTRPREAKGGIKARSKRGGFAESWWGRRWIEVLESFDLGGRLGRGRTYARKGQVIDLSIDPGVVAAKVQGSRPWPYEVEIRMKPLGDAQWQKVAEALSEDTWSAARLIAGEMPETLEDTFKAAGVPLFPAKLHDLETRCSCPDWSNPCKHLAAVYYLLAESFDTDPFLLFRLRGRSRDDFVALLGGPAGTAVPEPPPEPPAPLRAGAAEFWQGRPVPADLFGAASVPDAPAVLAATLGPLPFWRGEADFLKGVDAAVGRAAARARKLAEAP</sequence>
<keyword evidence="4" id="KW-1185">Reference proteome</keyword>
<keyword evidence="1" id="KW-0479">Metal-binding</keyword>
<dbReference type="PANTHER" id="PTHR38133">
    <property type="entry name" value="SLR1429 PROTEIN"/>
    <property type="match status" value="1"/>
</dbReference>
<name>A0ABX7B663_9PROT</name>
<protein>
    <submittedName>
        <fullName evidence="3">SWIM zinc finger family protein</fullName>
    </submittedName>
</protein>
<dbReference type="RefSeq" id="WP_201075316.1">
    <property type="nucleotide sequence ID" value="NZ_CP067420.1"/>
</dbReference>
<evidence type="ECO:0000259" key="2">
    <source>
        <dbReference type="PROSITE" id="PS50966"/>
    </source>
</evidence>
<reference evidence="3" key="1">
    <citation type="submission" date="2021-02" db="EMBL/GenBank/DDBJ databases">
        <title>Skermanella TT6 skin isolate.</title>
        <authorList>
            <person name="Lee K."/>
            <person name="Ganzorig M."/>
        </authorList>
    </citation>
    <scope>NUCLEOTIDE SEQUENCE</scope>
    <source>
        <strain evidence="3">TT6</strain>
    </source>
</reference>
<dbReference type="PROSITE" id="PS50966">
    <property type="entry name" value="ZF_SWIM"/>
    <property type="match status" value="1"/>
</dbReference>
<keyword evidence="1" id="KW-0863">Zinc-finger</keyword>
<feature type="domain" description="SWIM-type" evidence="2">
    <location>
        <begin position="135"/>
        <end position="166"/>
    </location>
</feature>